<dbReference type="InterPro" id="IPR011032">
    <property type="entry name" value="GroES-like_sf"/>
</dbReference>
<feature type="region of interest" description="Disordered" evidence="5">
    <location>
        <begin position="1"/>
        <end position="20"/>
    </location>
</feature>
<feature type="compositionally biased region" description="Basic and acidic residues" evidence="5">
    <location>
        <begin position="1"/>
        <end position="14"/>
    </location>
</feature>
<dbReference type="HOGENOM" id="CLU_026673_23_2_1"/>
<keyword evidence="2" id="KW-0479">Metal-binding</keyword>
<comment type="caution">
    <text evidence="7">The sequence shown here is derived from an EMBL/GenBank/DDBJ whole genome shotgun (WGS) entry which is preliminary data.</text>
</comment>
<evidence type="ECO:0000256" key="2">
    <source>
        <dbReference type="ARBA" id="ARBA00022723"/>
    </source>
</evidence>
<proteinExistence type="predicted"/>
<keyword evidence="8" id="KW-1185">Reference proteome</keyword>
<dbReference type="Proteomes" id="UP000027456">
    <property type="component" value="Unassembled WGS sequence"/>
</dbReference>
<evidence type="ECO:0000313" key="8">
    <source>
        <dbReference type="Proteomes" id="UP000027456"/>
    </source>
</evidence>
<feature type="domain" description="Alcohol dehydrogenase-like N-terminal" evidence="6">
    <location>
        <begin position="22"/>
        <end position="132"/>
    </location>
</feature>
<dbReference type="InterPro" id="IPR013154">
    <property type="entry name" value="ADH-like_N"/>
</dbReference>
<dbReference type="GO" id="GO:0016491">
    <property type="term" value="F:oxidoreductase activity"/>
    <property type="evidence" value="ECO:0007669"/>
    <property type="project" value="UniProtKB-KW"/>
</dbReference>
<dbReference type="AlphaFoldDB" id="A0A074SSA0"/>
<protein>
    <submittedName>
        <fullName evidence="7">Alcohol dehydrogenase GroES domain protein</fullName>
    </submittedName>
</protein>
<dbReference type="STRING" id="1423351.A0A074SSA0"/>
<reference evidence="7 8" key="1">
    <citation type="submission" date="2013-12" db="EMBL/GenBank/DDBJ databases">
        <authorList>
            <person name="Cubeta M."/>
            <person name="Pakala S."/>
            <person name="Fedorova N."/>
            <person name="Thomas E."/>
            <person name="Dean R."/>
            <person name="Jabaji S."/>
            <person name="Neate S."/>
            <person name="Toda T."/>
            <person name="Tavantzis S."/>
            <person name="Vilgalys R."/>
            <person name="Bharathan N."/>
            <person name="Pakala S."/>
            <person name="Losada L.S."/>
            <person name="Zafar N."/>
            <person name="Nierman W."/>
        </authorList>
    </citation>
    <scope>NUCLEOTIDE SEQUENCE [LARGE SCALE GENOMIC DNA]</scope>
    <source>
        <strain evidence="7 8">123E</strain>
    </source>
</reference>
<gene>
    <name evidence="7" type="ORF">V565_039730</name>
</gene>
<name>A0A074SSA0_9AGAM</name>
<evidence type="ECO:0000256" key="5">
    <source>
        <dbReference type="SAM" id="MobiDB-lite"/>
    </source>
</evidence>
<comment type="cofactor">
    <cofactor evidence="1">
        <name>Zn(2+)</name>
        <dbReference type="ChEBI" id="CHEBI:29105"/>
    </cofactor>
</comment>
<keyword evidence="3" id="KW-0862">Zinc</keyword>
<accession>A0A074SSA0</accession>
<dbReference type="Gene3D" id="3.90.180.10">
    <property type="entry name" value="Medium-chain alcohol dehydrogenases, catalytic domain"/>
    <property type="match status" value="1"/>
</dbReference>
<evidence type="ECO:0000259" key="6">
    <source>
        <dbReference type="Pfam" id="PF08240"/>
    </source>
</evidence>
<evidence type="ECO:0000256" key="4">
    <source>
        <dbReference type="ARBA" id="ARBA00023002"/>
    </source>
</evidence>
<evidence type="ECO:0000256" key="1">
    <source>
        <dbReference type="ARBA" id="ARBA00001947"/>
    </source>
</evidence>
<dbReference type="EMBL" id="AZST01000086">
    <property type="protein sequence ID" value="KEP52837.1"/>
    <property type="molecule type" value="Genomic_DNA"/>
</dbReference>
<evidence type="ECO:0000256" key="3">
    <source>
        <dbReference type="ARBA" id="ARBA00022833"/>
    </source>
</evidence>
<evidence type="ECO:0000313" key="7">
    <source>
        <dbReference type="EMBL" id="KEP52837.1"/>
    </source>
</evidence>
<organism evidence="7 8">
    <name type="scientific">Rhizoctonia solani 123E</name>
    <dbReference type="NCBI Taxonomy" id="1423351"/>
    <lineage>
        <taxon>Eukaryota</taxon>
        <taxon>Fungi</taxon>
        <taxon>Dikarya</taxon>
        <taxon>Basidiomycota</taxon>
        <taxon>Agaricomycotina</taxon>
        <taxon>Agaricomycetes</taxon>
        <taxon>Cantharellales</taxon>
        <taxon>Ceratobasidiaceae</taxon>
        <taxon>Rhizoctonia</taxon>
    </lineage>
</organism>
<keyword evidence="4" id="KW-0560">Oxidoreductase</keyword>
<dbReference type="PANTHER" id="PTHR42940">
    <property type="entry name" value="ALCOHOL DEHYDROGENASE 1-RELATED"/>
    <property type="match status" value="1"/>
</dbReference>
<dbReference type="SUPFAM" id="SSF50129">
    <property type="entry name" value="GroES-like"/>
    <property type="match status" value="1"/>
</dbReference>
<dbReference type="Pfam" id="PF08240">
    <property type="entry name" value="ADH_N"/>
    <property type="match status" value="1"/>
</dbReference>
<dbReference type="OrthoDB" id="1879366at2759"/>
<dbReference type="PANTHER" id="PTHR42940:SF8">
    <property type="entry name" value="VACUOLAR PROTEIN SORTING-ASSOCIATED PROTEIN 11"/>
    <property type="match status" value="1"/>
</dbReference>
<sequence>MHGLRLEEFNEHSDSPVPRPRPGVMVVKVMAAGFYHTETVTMSGNYEGITLPVVPGHESVGVVAAAVGECVTEFKVGDRVGTTTFCFSCGKCDDCQKGISNYCDSVQAAGFTVDGGTAEYMRCDPVWTVKLPHTMPFEKAAPLMCAGSTI</sequence>
<dbReference type="GO" id="GO:0046872">
    <property type="term" value="F:metal ion binding"/>
    <property type="evidence" value="ECO:0007669"/>
    <property type="project" value="UniProtKB-KW"/>
</dbReference>